<proteinExistence type="predicted"/>
<keyword evidence="2" id="KW-1185">Reference proteome</keyword>
<sequence>MSALQPQNIEIVSPPLSMRVMENSDQQQPPILLKHYCKVCKRGFGCAGALGGHMRSHGVGGDSQIYHPSSNEDKSIRDLNCSRPKGTTHSYFLRKASNRFTSYRSSEDRDKIRPSSGGERVGKCTTSSESEEDQMNKRSSKSEKYDHEDNNYYYGSSEEEEDLANCLVMLSNKSFILSKEENKAKEVEIKGNMFQCKACKKVFNSHQALGGHRASHKKVKGCYASKFVTNSSLNEDNNFQEDHNLNNHDEINFMQSDSSEPVAATGGGLEFEFPPSTTNSSSKGKSKEHECSICHRIFSSGQALGGHKRCHWLTSNLPDNSIIQNLQEQFKFDHSPPLIFKKPMIKKPSEINLDLNNSPVPFDYEAPARIFLQLWGGGGGGGDQDQVIGSNINHNDHHHKKIKQINHNDDLLDDLKKKNDEENRLKKIAKVRDLKEMKLDDEKGGSSGWLQL</sequence>
<organism evidence="1 2">
    <name type="scientific">Catharanthus roseus</name>
    <name type="common">Madagascar periwinkle</name>
    <name type="synonym">Vinca rosea</name>
    <dbReference type="NCBI Taxonomy" id="4058"/>
    <lineage>
        <taxon>Eukaryota</taxon>
        <taxon>Viridiplantae</taxon>
        <taxon>Streptophyta</taxon>
        <taxon>Embryophyta</taxon>
        <taxon>Tracheophyta</taxon>
        <taxon>Spermatophyta</taxon>
        <taxon>Magnoliopsida</taxon>
        <taxon>eudicotyledons</taxon>
        <taxon>Gunneridae</taxon>
        <taxon>Pentapetalae</taxon>
        <taxon>asterids</taxon>
        <taxon>lamiids</taxon>
        <taxon>Gentianales</taxon>
        <taxon>Apocynaceae</taxon>
        <taxon>Rauvolfioideae</taxon>
        <taxon>Vinceae</taxon>
        <taxon>Catharanthinae</taxon>
        <taxon>Catharanthus</taxon>
    </lineage>
</organism>
<name>A0ACC0A627_CATRO</name>
<comment type="caution">
    <text evidence="1">The sequence shown here is derived from an EMBL/GenBank/DDBJ whole genome shotgun (WGS) entry which is preliminary data.</text>
</comment>
<accession>A0ACC0A627</accession>
<reference evidence="2" key="1">
    <citation type="journal article" date="2023" name="Nat. Plants">
        <title>Single-cell RNA sequencing provides a high-resolution roadmap for understanding the multicellular compartmentation of specialized metabolism.</title>
        <authorList>
            <person name="Sun S."/>
            <person name="Shen X."/>
            <person name="Li Y."/>
            <person name="Li Y."/>
            <person name="Wang S."/>
            <person name="Li R."/>
            <person name="Zhang H."/>
            <person name="Shen G."/>
            <person name="Guo B."/>
            <person name="Wei J."/>
            <person name="Xu J."/>
            <person name="St-Pierre B."/>
            <person name="Chen S."/>
            <person name="Sun C."/>
        </authorList>
    </citation>
    <scope>NUCLEOTIDE SEQUENCE [LARGE SCALE GENOMIC DNA]</scope>
</reference>
<evidence type="ECO:0000313" key="1">
    <source>
        <dbReference type="EMBL" id="KAI5655715.1"/>
    </source>
</evidence>
<protein>
    <submittedName>
        <fullName evidence="1">Uncharacterized protein</fullName>
    </submittedName>
</protein>
<dbReference type="Proteomes" id="UP001060085">
    <property type="component" value="Linkage Group LG07"/>
</dbReference>
<gene>
    <name evidence="1" type="ORF">M9H77_32902</name>
</gene>
<evidence type="ECO:0000313" key="2">
    <source>
        <dbReference type="Proteomes" id="UP001060085"/>
    </source>
</evidence>
<dbReference type="EMBL" id="CM044707">
    <property type="protein sequence ID" value="KAI5655715.1"/>
    <property type="molecule type" value="Genomic_DNA"/>
</dbReference>